<dbReference type="EMBL" id="JBHLWO010000001">
    <property type="protein sequence ID" value="MFC0317436.1"/>
    <property type="molecule type" value="Genomic_DNA"/>
</dbReference>
<dbReference type="Gene3D" id="2.60.120.10">
    <property type="entry name" value="Jelly Rolls"/>
    <property type="match status" value="1"/>
</dbReference>
<dbReference type="InterPro" id="IPR011051">
    <property type="entry name" value="RmlC_Cupin_sf"/>
</dbReference>
<keyword evidence="2" id="KW-1185">Reference proteome</keyword>
<dbReference type="SUPFAM" id="SSF51182">
    <property type="entry name" value="RmlC-like cupins"/>
    <property type="match status" value="1"/>
</dbReference>
<sequence>MMEVEDPILNMIKADILYTGADGHSHFKEGFVTDDLITDVRHLHFKETAAKASYDWHTAPRTQYVITLKGSLEFTTSLGKTFILQTGEVLIATDTTGKGHKWKLIGTDPWLRAYVAFEENEPINFQEHL</sequence>
<comment type="caution">
    <text evidence="1">The sequence shown here is derived from an EMBL/GenBank/DDBJ whole genome shotgun (WGS) entry which is preliminary data.</text>
</comment>
<protein>
    <recommendedName>
        <fullName evidence="3">AraC-type arabinose-binding/dimerisation domain-containing protein</fullName>
    </recommendedName>
</protein>
<dbReference type="RefSeq" id="WP_149106294.1">
    <property type="nucleotide sequence ID" value="NZ_JBHLWO010000001.1"/>
</dbReference>
<name>A0ABV6HEW1_9SPHI</name>
<organism evidence="1 2">
    <name type="scientific">Olivibacter oleidegradans</name>
    <dbReference type="NCBI Taxonomy" id="760123"/>
    <lineage>
        <taxon>Bacteria</taxon>
        <taxon>Pseudomonadati</taxon>
        <taxon>Bacteroidota</taxon>
        <taxon>Sphingobacteriia</taxon>
        <taxon>Sphingobacteriales</taxon>
        <taxon>Sphingobacteriaceae</taxon>
        <taxon>Olivibacter</taxon>
    </lineage>
</organism>
<proteinExistence type="predicted"/>
<gene>
    <name evidence="1" type="ORF">ACFFI0_03910</name>
</gene>
<reference evidence="1 2" key="1">
    <citation type="submission" date="2024-09" db="EMBL/GenBank/DDBJ databases">
        <authorList>
            <person name="Sun Q."/>
            <person name="Mori K."/>
        </authorList>
    </citation>
    <scope>NUCLEOTIDE SEQUENCE [LARGE SCALE GENOMIC DNA]</scope>
    <source>
        <strain evidence="1 2">CCM 7765</strain>
    </source>
</reference>
<accession>A0ABV6HEW1</accession>
<dbReference type="Proteomes" id="UP001589774">
    <property type="component" value="Unassembled WGS sequence"/>
</dbReference>
<evidence type="ECO:0000313" key="1">
    <source>
        <dbReference type="EMBL" id="MFC0317436.1"/>
    </source>
</evidence>
<dbReference type="InterPro" id="IPR014710">
    <property type="entry name" value="RmlC-like_jellyroll"/>
</dbReference>
<evidence type="ECO:0008006" key="3">
    <source>
        <dbReference type="Google" id="ProtNLM"/>
    </source>
</evidence>
<evidence type="ECO:0000313" key="2">
    <source>
        <dbReference type="Proteomes" id="UP001589774"/>
    </source>
</evidence>